<dbReference type="RefSeq" id="WP_116283618.1">
    <property type="nucleotide sequence ID" value="NZ_NBXA01000023.1"/>
</dbReference>
<evidence type="ECO:0000256" key="1">
    <source>
        <dbReference type="ARBA" id="ARBA00023002"/>
    </source>
</evidence>
<dbReference type="GO" id="GO:0016491">
    <property type="term" value="F:oxidoreductase activity"/>
    <property type="evidence" value="ECO:0007669"/>
    <property type="project" value="UniProtKB-KW"/>
</dbReference>
<name>A0A3E0VPV9_9MICO</name>
<sequence>MTSFLLPPSDDPIRPAEASGIRIAVDGRPVDGLAGQSIAGVLLGSGTLAWRTTSKNARPRGVFCGIGVCYDCLVEVNGQRDVRACQRRAADGDTVSTQYDALPEVAEPIELPGEADGRA</sequence>
<dbReference type="InterPro" id="IPR036010">
    <property type="entry name" value="2Fe-2S_ferredoxin-like_sf"/>
</dbReference>
<dbReference type="Pfam" id="PF13510">
    <property type="entry name" value="Fer2_4"/>
    <property type="match status" value="1"/>
</dbReference>
<dbReference type="Gene3D" id="3.10.20.440">
    <property type="entry name" value="2Fe-2S iron-sulphur cluster binding domain, sarcosine oxidase, alpha subunit, N-terminal domain"/>
    <property type="match status" value="1"/>
</dbReference>
<dbReference type="OrthoDB" id="573392at2"/>
<proteinExistence type="predicted"/>
<dbReference type="AlphaFoldDB" id="A0A3E0VPV9"/>
<comment type="caution">
    <text evidence="2">The sequence shown here is derived from an EMBL/GenBank/DDBJ whole genome shotgun (WGS) entry which is preliminary data.</text>
</comment>
<gene>
    <name evidence="2" type="ORF">B7R21_12675</name>
</gene>
<evidence type="ECO:0000313" key="2">
    <source>
        <dbReference type="EMBL" id="RFA11550.1"/>
    </source>
</evidence>
<protein>
    <submittedName>
        <fullName evidence="2">Proline dehydrogenase</fullName>
    </submittedName>
</protein>
<reference evidence="2 3" key="1">
    <citation type="submission" date="2017-04" db="EMBL/GenBank/DDBJ databases">
        <title>Comparative genome analysis of Subtercola boreus.</title>
        <authorList>
            <person name="Cho Y.-J."/>
            <person name="Cho A."/>
            <person name="Kim O.-S."/>
            <person name="Lee J.-I."/>
        </authorList>
    </citation>
    <scope>NUCLEOTIDE SEQUENCE [LARGE SCALE GENOMIC DNA]</scope>
    <source>
        <strain evidence="2 3">P27444</strain>
    </source>
</reference>
<dbReference type="EMBL" id="NBXA01000023">
    <property type="protein sequence ID" value="RFA11550.1"/>
    <property type="molecule type" value="Genomic_DNA"/>
</dbReference>
<organism evidence="2 3">
    <name type="scientific">Subtercola boreus</name>
    <dbReference type="NCBI Taxonomy" id="120213"/>
    <lineage>
        <taxon>Bacteria</taxon>
        <taxon>Bacillati</taxon>
        <taxon>Actinomycetota</taxon>
        <taxon>Actinomycetes</taxon>
        <taxon>Micrococcales</taxon>
        <taxon>Microbacteriaceae</taxon>
        <taxon>Subtercola</taxon>
    </lineage>
</organism>
<dbReference type="Proteomes" id="UP000256709">
    <property type="component" value="Unassembled WGS sequence"/>
</dbReference>
<dbReference type="SUPFAM" id="SSF54292">
    <property type="entry name" value="2Fe-2S ferredoxin-like"/>
    <property type="match status" value="1"/>
</dbReference>
<evidence type="ECO:0000313" key="3">
    <source>
        <dbReference type="Proteomes" id="UP000256709"/>
    </source>
</evidence>
<dbReference type="InterPro" id="IPR042204">
    <property type="entry name" value="2Fe-2S-bd_N"/>
</dbReference>
<accession>A0A3E0VPV9</accession>
<keyword evidence="1" id="KW-0560">Oxidoreductase</keyword>
<dbReference type="GO" id="GO:0051536">
    <property type="term" value="F:iron-sulfur cluster binding"/>
    <property type="evidence" value="ECO:0007669"/>
    <property type="project" value="InterPro"/>
</dbReference>